<keyword evidence="1" id="KW-0472">Membrane</keyword>
<keyword evidence="1" id="KW-1133">Transmembrane helix</keyword>
<dbReference type="Proteomes" id="UP000054558">
    <property type="component" value="Unassembled WGS sequence"/>
</dbReference>
<evidence type="ECO:0000313" key="3">
    <source>
        <dbReference type="Proteomes" id="UP000054558"/>
    </source>
</evidence>
<keyword evidence="3" id="KW-1185">Reference proteome</keyword>
<gene>
    <name evidence="2" type="ORF">KFL_002060185</name>
</gene>
<dbReference type="EMBL" id="DF237155">
    <property type="protein sequence ID" value="GAQ84798.1"/>
    <property type="molecule type" value="Genomic_DNA"/>
</dbReference>
<proteinExistence type="predicted"/>
<feature type="transmembrane region" description="Helical" evidence="1">
    <location>
        <begin position="268"/>
        <end position="286"/>
    </location>
</feature>
<sequence length="330" mass="35359">MAPSTRRQLLACAAAAALGATFLLSLTAVGLRLTESCGGTAWPLTRPLALLVKAARACFCIQAETLRAVFYNPVALLFYGECLCLLHICFLLVVARGNDESRPRARAPTKASQLLAPILCARSSFLRFWPPCNIIASAQRNGLTVAKADVSLSTTTHFLIIAALGMRLLVVRAGLWALIPAAMLLPVIGVPVFWRLHMAIRGNKDEDMKIAFRTGETDFLIAVSVGWAWHVFASSLVASDPSAWAQFRAVLSMAEGTSVGPSEMVAQIYLLVLTGLTLGFAYCALLEVGPLEAFCVVAWAFVLGPAPAVALHLTKLEKKGGGLEKTEHEV</sequence>
<feature type="transmembrane region" description="Helical" evidence="1">
    <location>
        <begin position="150"/>
        <end position="169"/>
    </location>
</feature>
<evidence type="ECO:0000256" key="1">
    <source>
        <dbReference type="SAM" id="Phobius"/>
    </source>
</evidence>
<feature type="transmembrane region" description="Helical" evidence="1">
    <location>
        <begin position="175"/>
        <end position="196"/>
    </location>
</feature>
<feature type="transmembrane region" description="Helical" evidence="1">
    <location>
        <begin position="217"/>
        <end position="238"/>
    </location>
</feature>
<evidence type="ECO:0000313" key="2">
    <source>
        <dbReference type="EMBL" id="GAQ84798.1"/>
    </source>
</evidence>
<feature type="transmembrane region" description="Helical" evidence="1">
    <location>
        <begin position="293"/>
        <end position="313"/>
    </location>
</feature>
<protein>
    <submittedName>
        <fullName evidence="2">Uncharacterized protein</fullName>
    </submittedName>
</protein>
<organism evidence="2 3">
    <name type="scientific">Klebsormidium nitens</name>
    <name type="common">Green alga</name>
    <name type="synonym">Ulothrix nitens</name>
    <dbReference type="NCBI Taxonomy" id="105231"/>
    <lineage>
        <taxon>Eukaryota</taxon>
        <taxon>Viridiplantae</taxon>
        <taxon>Streptophyta</taxon>
        <taxon>Klebsormidiophyceae</taxon>
        <taxon>Klebsormidiales</taxon>
        <taxon>Klebsormidiaceae</taxon>
        <taxon>Klebsormidium</taxon>
    </lineage>
</organism>
<feature type="transmembrane region" description="Helical" evidence="1">
    <location>
        <begin position="76"/>
        <end position="95"/>
    </location>
</feature>
<keyword evidence="1" id="KW-0812">Transmembrane</keyword>
<accession>A0A1Y1I9P0</accession>
<reference evidence="2 3" key="1">
    <citation type="journal article" date="2014" name="Nat. Commun.">
        <title>Klebsormidium flaccidum genome reveals primary factors for plant terrestrial adaptation.</title>
        <authorList>
            <person name="Hori K."/>
            <person name="Maruyama F."/>
            <person name="Fujisawa T."/>
            <person name="Togashi T."/>
            <person name="Yamamoto N."/>
            <person name="Seo M."/>
            <person name="Sato S."/>
            <person name="Yamada T."/>
            <person name="Mori H."/>
            <person name="Tajima N."/>
            <person name="Moriyama T."/>
            <person name="Ikeuchi M."/>
            <person name="Watanabe M."/>
            <person name="Wada H."/>
            <person name="Kobayashi K."/>
            <person name="Saito M."/>
            <person name="Masuda T."/>
            <person name="Sasaki-Sekimoto Y."/>
            <person name="Mashiguchi K."/>
            <person name="Awai K."/>
            <person name="Shimojima M."/>
            <person name="Masuda S."/>
            <person name="Iwai M."/>
            <person name="Nobusawa T."/>
            <person name="Narise T."/>
            <person name="Kondo S."/>
            <person name="Saito H."/>
            <person name="Sato R."/>
            <person name="Murakawa M."/>
            <person name="Ihara Y."/>
            <person name="Oshima-Yamada Y."/>
            <person name="Ohtaka K."/>
            <person name="Satoh M."/>
            <person name="Sonobe K."/>
            <person name="Ishii M."/>
            <person name="Ohtani R."/>
            <person name="Kanamori-Sato M."/>
            <person name="Honoki R."/>
            <person name="Miyazaki D."/>
            <person name="Mochizuki H."/>
            <person name="Umetsu J."/>
            <person name="Higashi K."/>
            <person name="Shibata D."/>
            <person name="Kamiya Y."/>
            <person name="Sato N."/>
            <person name="Nakamura Y."/>
            <person name="Tabata S."/>
            <person name="Ida S."/>
            <person name="Kurokawa K."/>
            <person name="Ohta H."/>
        </authorList>
    </citation>
    <scope>NUCLEOTIDE SEQUENCE [LARGE SCALE GENOMIC DNA]</scope>
    <source>
        <strain evidence="2 3">NIES-2285</strain>
    </source>
</reference>
<dbReference type="AlphaFoldDB" id="A0A1Y1I9P0"/>
<name>A0A1Y1I9P0_KLENI</name>